<evidence type="ECO:0000313" key="4">
    <source>
        <dbReference type="EMBL" id="GMN75525.1"/>
    </source>
</evidence>
<dbReference type="EMBL" id="BTGU01021432">
    <property type="protein sequence ID" value="GMN75517.1"/>
    <property type="molecule type" value="Genomic_DNA"/>
</dbReference>
<dbReference type="EMBL" id="BTGU01021433">
    <property type="protein sequence ID" value="GMN75520.1"/>
    <property type="molecule type" value="Genomic_DNA"/>
</dbReference>
<protein>
    <submittedName>
        <fullName evidence="1">Uncharacterized protein</fullName>
    </submittedName>
</protein>
<proteinExistence type="predicted"/>
<comment type="caution">
    <text evidence="1">The sequence shown here is derived from an EMBL/GenBank/DDBJ whole genome shotgun (WGS) entry which is preliminary data.</text>
</comment>
<evidence type="ECO:0000313" key="1">
    <source>
        <dbReference type="EMBL" id="GMN75516.1"/>
    </source>
</evidence>
<reference evidence="1" key="1">
    <citation type="submission" date="2023-07" db="EMBL/GenBank/DDBJ databases">
        <title>draft genome sequence of fig (Ficus carica).</title>
        <authorList>
            <person name="Takahashi T."/>
            <person name="Nishimura K."/>
        </authorList>
    </citation>
    <scope>NUCLEOTIDE SEQUENCE</scope>
</reference>
<keyword evidence="5" id="KW-1185">Reference proteome</keyword>
<evidence type="ECO:0000313" key="3">
    <source>
        <dbReference type="EMBL" id="GMN75520.1"/>
    </source>
</evidence>
<dbReference type="AlphaFoldDB" id="A0AA88JJK9"/>
<sequence length="43" mass="5184">MNPTRRDLGRRIEQAMVAISEDEPSRRWQRLVKLRAISSDWRC</sequence>
<name>A0AA88JJK9_FICCA</name>
<organism evidence="1 5">
    <name type="scientific">Ficus carica</name>
    <name type="common">Common fig</name>
    <dbReference type="NCBI Taxonomy" id="3494"/>
    <lineage>
        <taxon>Eukaryota</taxon>
        <taxon>Viridiplantae</taxon>
        <taxon>Streptophyta</taxon>
        <taxon>Embryophyta</taxon>
        <taxon>Tracheophyta</taxon>
        <taxon>Spermatophyta</taxon>
        <taxon>Magnoliopsida</taxon>
        <taxon>eudicotyledons</taxon>
        <taxon>Gunneridae</taxon>
        <taxon>Pentapetalae</taxon>
        <taxon>rosids</taxon>
        <taxon>fabids</taxon>
        <taxon>Rosales</taxon>
        <taxon>Moraceae</taxon>
        <taxon>Ficeae</taxon>
        <taxon>Ficus</taxon>
    </lineage>
</organism>
<dbReference type="Proteomes" id="UP001187192">
    <property type="component" value="Unassembled WGS sequence"/>
</dbReference>
<gene>
    <name evidence="1" type="ORF">TIFTF001_056619</name>
    <name evidence="2" type="ORF">TIFTF001_056620</name>
    <name evidence="3" type="ORF">TIFTF001_056621</name>
    <name evidence="4" type="ORF">TIFTF001_056622</name>
</gene>
<evidence type="ECO:0000313" key="5">
    <source>
        <dbReference type="Proteomes" id="UP001187192"/>
    </source>
</evidence>
<dbReference type="EMBL" id="BTGU01021431">
    <property type="protein sequence ID" value="GMN75516.1"/>
    <property type="molecule type" value="Genomic_DNA"/>
</dbReference>
<evidence type="ECO:0000313" key="2">
    <source>
        <dbReference type="EMBL" id="GMN75517.1"/>
    </source>
</evidence>
<accession>A0AA88JJK9</accession>
<dbReference type="EMBL" id="BTGU01021434">
    <property type="protein sequence ID" value="GMN75525.1"/>
    <property type="molecule type" value="Genomic_DNA"/>
</dbReference>